<dbReference type="AlphaFoldDB" id="A0A543NJ32"/>
<dbReference type="Proteomes" id="UP000317422">
    <property type="component" value="Unassembled WGS sequence"/>
</dbReference>
<protein>
    <submittedName>
        <fullName evidence="1">Uncharacterized protein</fullName>
    </submittedName>
</protein>
<keyword evidence="2" id="KW-1185">Reference proteome</keyword>
<organism evidence="1 2">
    <name type="scientific">Haloactinospora alba</name>
    <dbReference type="NCBI Taxonomy" id="405555"/>
    <lineage>
        <taxon>Bacteria</taxon>
        <taxon>Bacillati</taxon>
        <taxon>Actinomycetota</taxon>
        <taxon>Actinomycetes</taxon>
        <taxon>Streptosporangiales</taxon>
        <taxon>Nocardiopsidaceae</taxon>
        <taxon>Haloactinospora</taxon>
    </lineage>
</organism>
<sequence length="40" mass="4171">MEYAVVEFAGYCPGIGVLEPSGLRSAIASYVRAAAETYAS</sequence>
<gene>
    <name evidence="1" type="ORF">FHX37_1685</name>
</gene>
<proteinExistence type="predicted"/>
<name>A0A543NJ32_9ACTN</name>
<evidence type="ECO:0000313" key="1">
    <source>
        <dbReference type="EMBL" id="TQN31764.1"/>
    </source>
</evidence>
<evidence type="ECO:0000313" key="2">
    <source>
        <dbReference type="Proteomes" id="UP000317422"/>
    </source>
</evidence>
<reference evidence="1 2" key="1">
    <citation type="submission" date="2019-06" db="EMBL/GenBank/DDBJ databases">
        <title>Sequencing the genomes of 1000 actinobacteria strains.</title>
        <authorList>
            <person name="Klenk H.-P."/>
        </authorList>
    </citation>
    <scope>NUCLEOTIDE SEQUENCE [LARGE SCALE GENOMIC DNA]</scope>
    <source>
        <strain evidence="1 2">DSM 45015</strain>
    </source>
</reference>
<dbReference type="EMBL" id="VFQC01000001">
    <property type="protein sequence ID" value="TQN31764.1"/>
    <property type="molecule type" value="Genomic_DNA"/>
</dbReference>
<comment type="caution">
    <text evidence="1">The sequence shown here is derived from an EMBL/GenBank/DDBJ whole genome shotgun (WGS) entry which is preliminary data.</text>
</comment>
<accession>A0A543NJ32</accession>